<dbReference type="Pfam" id="PF07934">
    <property type="entry name" value="OGG_N"/>
    <property type="match status" value="1"/>
</dbReference>
<evidence type="ECO:0000256" key="5">
    <source>
        <dbReference type="ARBA" id="ARBA00023204"/>
    </source>
</evidence>
<dbReference type="Proteomes" id="UP000000539">
    <property type="component" value="Chromosome 12"/>
</dbReference>
<dbReference type="GO" id="GO:0005739">
    <property type="term" value="C:mitochondrion"/>
    <property type="evidence" value="ECO:0007669"/>
    <property type="project" value="Ensembl"/>
</dbReference>
<dbReference type="SUPFAM" id="SSF55945">
    <property type="entry name" value="TATA-box binding protein-like"/>
    <property type="match status" value="1"/>
</dbReference>
<organism evidence="11 12">
    <name type="scientific">Gallus gallus</name>
    <name type="common">Chicken</name>
    <dbReference type="NCBI Taxonomy" id="9031"/>
    <lineage>
        <taxon>Eukaryota</taxon>
        <taxon>Metazoa</taxon>
        <taxon>Chordata</taxon>
        <taxon>Craniata</taxon>
        <taxon>Vertebrata</taxon>
        <taxon>Euteleostomi</taxon>
        <taxon>Archelosauria</taxon>
        <taxon>Archosauria</taxon>
        <taxon>Dinosauria</taxon>
        <taxon>Saurischia</taxon>
        <taxon>Theropoda</taxon>
        <taxon>Coelurosauria</taxon>
        <taxon>Aves</taxon>
        <taxon>Neognathae</taxon>
        <taxon>Galloanserae</taxon>
        <taxon>Galliformes</taxon>
        <taxon>Phasianidae</taxon>
        <taxon>Phasianinae</taxon>
        <taxon>Gallus</taxon>
    </lineage>
</organism>
<dbReference type="GO" id="GO:1901291">
    <property type="term" value="P:negative regulation of double-strand break repair via single-strand annealing"/>
    <property type="evidence" value="ECO:0007669"/>
    <property type="project" value="Ensembl"/>
</dbReference>
<dbReference type="GO" id="GO:0005634">
    <property type="term" value="C:nucleus"/>
    <property type="evidence" value="ECO:0000318"/>
    <property type="project" value="GO_Central"/>
</dbReference>
<dbReference type="GO" id="GO:0032357">
    <property type="term" value="F:oxidized purine DNA binding"/>
    <property type="evidence" value="ECO:0007669"/>
    <property type="project" value="Ensembl"/>
</dbReference>
<dbReference type="GO" id="GO:0044029">
    <property type="term" value="P:positive regulation of gene expression via chromosomal CpG island demethylation"/>
    <property type="evidence" value="ECO:0007669"/>
    <property type="project" value="Ensembl"/>
</dbReference>
<dbReference type="GO" id="GO:0006285">
    <property type="term" value="P:base-excision repair, AP site formation"/>
    <property type="evidence" value="ECO:0000318"/>
    <property type="project" value="GO_Central"/>
</dbReference>
<evidence type="ECO:0000256" key="7">
    <source>
        <dbReference type="ARBA" id="ARBA00023295"/>
    </source>
</evidence>
<gene>
    <name evidence="11" type="primary">OGG1</name>
</gene>
<evidence type="ECO:0000256" key="3">
    <source>
        <dbReference type="ARBA" id="ARBA00022763"/>
    </source>
</evidence>
<dbReference type="FunFam" id="3.30.310.40:FF:000001">
    <property type="entry name" value="N-glycosylase/DNA lyase isoform X2"/>
    <property type="match status" value="1"/>
</dbReference>
<evidence type="ECO:0000313" key="11">
    <source>
        <dbReference type="Ensembl" id="ENSGALP00010031218.1"/>
    </source>
</evidence>
<evidence type="ECO:0000313" key="12">
    <source>
        <dbReference type="Proteomes" id="UP000000539"/>
    </source>
</evidence>
<dbReference type="GO" id="GO:0006289">
    <property type="term" value="P:nucleotide-excision repair"/>
    <property type="evidence" value="ECO:0007669"/>
    <property type="project" value="Ensembl"/>
</dbReference>
<dbReference type="InterPro" id="IPR003265">
    <property type="entry name" value="HhH-GPD_domain"/>
</dbReference>
<dbReference type="CDD" id="cd00056">
    <property type="entry name" value="ENDO3c"/>
    <property type="match status" value="1"/>
</dbReference>
<dbReference type="Gene3D" id="1.10.340.30">
    <property type="entry name" value="Hypothetical protein, domain 2"/>
    <property type="match status" value="1"/>
</dbReference>
<dbReference type="PANTHER" id="PTHR10242:SF2">
    <property type="entry name" value="N-GLYCOSYLASE_DNA LYASE"/>
    <property type="match status" value="1"/>
</dbReference>
<comment type="similarity">
    <text evidence="1">Belongs to the type-1 OGG1 family.</text>
</comment>
<dbReference type="GO" id="GO:0140078">
    <property type="term" value="F:class I DNA-(apurinic or apyrimidinic site) endonuclease activity"/>
    <property type="evidence" value="ECO:0007669"/>
    <property type="project" value="UniProtKB-EC"/>
</dbReference>
<accession>A0A8V0ZD54</accession>
<keyword evidence="4" id="KW-0378">Hydrolase</keyword>
<dbReference type="InterPro" id="IPR012904">
    <property type="entry name" value="OGG_N"/>
</dbReference>
<keyword evidence="7" id="KW-0326">Glycosidase</keyword>
<dbReference type="SUPFAM" id="SSF48150">
    <property type="entry name" value="DNA-glycosylase"/>
    <property type="match status" value="1"/>
</dbReference>
<dbReference type="InterPro" id="IPR011257">
    <property type="entry name" value="DNA_glycosylase"/>
</dbReference>
<dbReference type="GO" id="GO:0009314">
    <property type="term" value="P:response to radiation"/>
    <property type="evidence" value="ECO:0007669"/>
    <property type="project" value="Ensembl"/>
</dbReference>
<dbReference type="AlphaFoldDB" id="A0A8V0ZD54"/>
<proteinExistence type="inferred from homology"/>
<name>A0A8V0ZD54_CHICK</name>
<dbReference type="GO" id="GO:0016607">
    <property type="term" value="C:nuclear speck"/>
    <property type="evidence" value="ECO:0007669"/>
    <property type="project" value="Ensembl"/>
</dbReference>
<dbReference type="GO" id="GO:0045944">
    <property type="term" value="P:positive regulation of transcription by RNA polymerase II"/>
    <property type="evidence" value="ECO:0007669"/>
    <property type="project" value="Ensembl"/>
</dbReference>
<reference evidence="11" key="1">
    <citation type="submission" date="2020-11" db="EMBL/GenBank/DDBJ databases">
        <title>Gallus gallus (Chicken) genome, bGalGal1, GRCg7b, maternal haplotype autosomes + Z &amp; W.</title>
        <authorList>
            <person name="Warren W."/>
            <person name="Formenti G."/>
            <person name="Fedrigo O."/>
            <person name="Haase B."/>
            <person name="Mountcastle J."/>
            <person name="Balacco J."/>
            <person name="Tracey A."/>
            <person name="Schneider V."/>
            <person name="Okimoto R."/>
            <person name="Cheng H."/>
            <person name="Hawken R."/>
            <person name="Howe K."/>
            <person name="Jarvis E.D."/>
        </authorList>
    </citation>
    <scope>NUCLEOTIDE SEQUENCE [LARGE SCALE GENOMIC DNA]</scope>
    <source>
        <strain evidence="11">Broiler</strain>
    </source>
</reference>
<keyword evidence="3" id="KW-0227">DNA damage</keyword>
<feature type="domain" description="8-oxoguanine DNA glycosylase N-terminal" evidence="10">
    <location>
        <begin position="17"/>
        <end position="127"/>
    </location>
</feature>
<dbReference type="EC" id="4.2.99.18" evidence="2"/>
<dbReference type="GO" id="GO:0000978">
    <property type="term" value="F:RNA polymerase II cis-regulatory region sequence-specific DNA binding"/>
    <property type="evidence" value="ECO:0007669"/>
    <property type="project" value="Ensembl"/>
</dbReference>
<dbReference type="GO" id="GO:0008017">
    <property type="term" value="F:microtubule binding"/>
    <property type="evidence" value="ECO:0007669"/>
    <property type="project" value="Ensembl"/>
</dbReference>
<evidence type="ECO:0000256" key="8">
    <source>
        <dbReference type="ARBA" id="ARBA00044632"/>
    </source>
</evidence>
<dbReference type="GO" id="GO:0019899">
    <property type="term" value="F:enzyme binding"/>
    <property type="evidence" value="ECO:0007669"/>
    <property type="project" value="Ensembl"/>
</dbReference>
<dbReference type="GO" id="GO:0032991">
    <property type="term" value="C:protein-containing complex"/>
    <property type="evidence" value="ECO:0007669"/>
    <property type="project" value="Ensembl"/>
</dbReference>
<evidence type="ECO:0000256" key="1">
    <source>
        <dbReference type="ARBA" id="ARBA00010679"/>
    </source>
</evidence>
<feature type="domain" description="HhH-GPD" evidence="9">
    <location>
        <begin position="129"/>
        <end position="227"/>
    </location>
</feature>
<keyword evidence="5" id="KW-0234">DNA repair</keyword>
<dbReference type="InterPro" id="IPR052054">
    <property type="entry name" value="Oxidative_DNA_repair_enzyme"/>
</dbReference>
<dbReference type="GO" id="GO:0034614">
    <property type="term" value="P:cellular response to reactive oxygen species"/>
    <property type="evidence" value="ECO:0007669"/>
    <property type="project" value="Ensembl"/>
</dbReference>
<sequence>MALRDTPSTCPTLWRWLRCPPAELRLDLVLASGQAFRWRESSPGAWTGVLGDRVWTLRQERDRLWYTVYGQETPGPETDRILRDYFQLDVGLAALYRTWGAADPLFCQTATAFPGVRVLRQDPVECLLSFICTSNNHVARITTMIERLCQAFGQHLCSLDEQPFHAFPSLAALAGSEAEAKLQALGFGYRARFVSGTARAIAEGMGAKGLCQLRAVPYAEARRVLCALPGVGAKVTSSVNCGVPMQAGRRRSSSVLTSARAGPVGAGPGGAAAVQAVARGAPREGSQGSLSLEQSLSVSCPLHAGPWGISQARKRLSISFITRNKIEMSIWKTL</sequence>
<keyword evidence="6" id="KW-0456">Lyase</keyword>
<evidence type="ECO:0000256" key="6">
    <source>
        <dbReference type="ARBA" id="ARBA00023239"/>
    </source>
</evidence>
<evidence type="ECO:0000256" key="2">
    <source>
        <dbReference type="ARBA" id="ARBA00012720"/>
    </source>
</evidence>
<dbReference type="GO" id="GO:0016363">
    <property type="term" value="C:nuclear matrix"/>
    <property type="evidence" value="ECO:0007669"/>
    <property type="project" value="Ensembl"/>
</dbReference>
<evidence type="ECO:0000256" key="4">
    <source>
        <dbReference type="ARBA" id="ARBA00022801"/>
    </source>
</evidence>
<keyword evidence="12" id="KW-1185">Reference proteome</keyword>
<dbReference type="GeneTree" id="ENSGT00640000091554"/>
<dbReference type="Ensembl" id="ENSGALT00010052258.1">
    <property type="protein sequence ID" value="ENSGALP00010031218.1"/>
    <property type="gene ID" value="ENSGALG00010021546.1"/>
</dbReference>
<dbReference type="PANTHER" id="PTHR10242">
    <property type="entry name" value="8-OXOGUANINE DNA GLYCOSYLASE"/>
    <property type="match status" value="1"/>
</dbReference>
<dbReference type="OrthoDB" id="238681at2759"/>
<comment type="catalytic activity">
    <reaction evidence="8">
        <text>2'-deoxyribonucleotide-(2'-deoxyribose 5'-phosphate)-2'-deoxyribonucleotide-DNA = a 3'-end 2'-deoxyribonucleotide-(2,3-dehydro-2,3-deoxyribose 5'-phosphate)-DNA + a 5'-end 5'-phospho-2'-deoxyribonucleoside-DNA + H(+)</text>
        <dbReference type="Rhea" id="RHEA:66592"/>
        <dbReference type="Rhea" id="RHEA-COMP:13180"/>
        <dbReference type="Rhea" id="RHEA-COMP:16897"/>
        <dbReference type="Rhea" id="RHEA-COMP:17067"/>
        <dbReference type="ChEBI" id="CHEBI:15378"/>
        <dbReference type="ChEBI" id="CHEBI:136412"/>
        <dbReference type="ChEBI" id="CHEBI:157695"/>
        <dbReference type="ChEBI" id="CHEBI:167181"/>
        <dbReference type="EC" id="4.2.99.18"/>
    </reaction>
</comment>
<dbReference type="Pfam" id="PF00730">
    <property type="entry name" value="HhH-GPD"/>
    <property type="match status" value="1"/>
</dbReference>
<reference evidence="11" key="2">
    <citation type="submission" date="2025-08" db="UniProtKB">
        <authorList>
            <consortium name="Ensembl"/>
        </authorList>
    </citation>
    <scope>IDENTIFICATION</scope>
    <source>
        <strain evidence="11">broiler</strain>
    </source>
</reference>
<dbReference type="GO" id="GO:0034039">
    <property type="term" value="F:8-oxo-7,8-dihydroguanine DNA N-glycosylase activity"/>
    <property type="evidence" value="ECO:0000318"/>
    <property type="project" value="GO_Central"/>
</dbReference>
<reference evidence="11" key="3">
    <citation type="submission" date="2025-09" db="UniProtKB">
        <authorList>
            <consortium name="Ensembl"/>
        </authorList>
    </citation>
    <scope>IDENTIFICATION</scope>
    <source>
        <strain evidence="11">broiler</strain>
    </source>
</reference>
<evidence type="ECO:0000259" key="10">
    <source>
        <dbReference type="Pfam" id="PF07934"/>
    </source>
</evidence>
<protein>
    <recommendedName>
        <fullName evidence="2">DNA-(apurinic or apyrimidinic site) lyase</fullName>
        <ecNumber evidence="2">4.2.99.18</ecNumber>
    </recommendedName>
</protein>
<evidence type="ECO:0000259" key="9">
    <source>
        <dbReference type="Pfam" id="PF00730"/>
    </source>
</evidence>
<dbReference type="Gene3D" id="3.30.310.40">
    <property type="match status" value="1"/>
</dbReference>